<evidence type="ECO:0000256" key="1">
    <source>
        <dbReference type="ARBA" id="ARBA00022679"/>
    </source>
</evidence>
<dbReference type="SUPFAM" id="SSF55729">
    <property type="entry name" value="Acyl-CoA N-acyltransferases (Nat)"/>
    <property type="match status" value="2"/>
</dbReference>
<dbReference type="Pfam" id="PF00583">
    <property type="entry name" value="Acetyltransf_1"/>
    <property type="match status" value="1"/>
</dbReference>
<dbReference type="PROSITE" id="PS51186">
    <property type="entry name" value="GNAT"/>
    <property type="match status" value="2"/>
</dbReference>
<dbReference type="Proteomes" id="UP000515563">
    <property type="component" value="Chromosome"/>
</dbReference>
<dbReference type="RefSeq" id="WP_185443906.1">
    <property type="nucleotide sequence ID" value="NZ_CP043661.1"/>
</dbReference>
<keyword evidence="1 4" id="KW-0808">Transferase</keyword>
<dbReference type="KEGG" id="kqi:F1D05_30765"/>
<sequence>MPVRSGRPTDAEGLLTLRSRVFPYRVMALADVRSGLDEAAADERFGSFAVEDGDRLIGWGAASPGTWSPDPGEFHVLLVVHPEFRRQGIGTTLAEAVDAHLAKYDARRTLSSATEDGVEFALRQGFQATDVLHYARTDPRLVPDPPAAPAGVELTNLAALDLESVYAAFVATAADVPGDQDFGQIPLEVFEREVWKSAGLNRELSTAAVADGKVVCFTTVLTTGDRLWTDMTGTLSAYRGRGLAKVVKTIGLRAAAAAGITSAYTVNHDVNRPMRAINEWLGYSRVASHTGMVRMS</sequence>
<dbReference type="Gene3D" id="3.40.630.30">
    <property type="match status" value="1"/>
</dbReference>
<gene>
    <name evidence="4" type="ORF">F1D05_30765</name>
</gene>
<proteinExistence type="predicted"/>
<dbReference type="CDD" id="cd04301">
    <property type="entry name" value="NAT_SF"/>
    <property type="match status" value="1"/>
</dbReference>
<organism evidence="4 5">
    <name type="scientific">Kribbella qitaiheensis</name>
    <dbReference type="NCBI Taxonomy" id="1544730"/>
    <lineage>
        <taxon>Bacteria</taxon>
        <taxon>Bacillati</taxon>
        <taxon>Actinomycetota</taxon>
        <taxon>Actinomycetes</taxon>
        <taxon>Propionibacteriales</taxon>
        <taxon>Kribbellaceae</taxon>
        <taxon>Kribbella</taxon>
    </lineage>
</organism>
<evidence type="ECO:0000313" key="4">
    <source>
        <dbReference type="EMBL" id="QNE21501.1"/>
    </source>
</evidence>
<keyword evidence="5" id="KW-1185">Reference proteome</keyword>
<dbReference type="AlphaFoldDB" id="A0A7G6X5I6"/>
<dbReference type="GO" id="GO:0016747">
    <property type="term" value="F:acyltransferase activity, transferring groups other than amino-acyl groups"/>
    <property type="evidence" value="ECO:0007669"/>
    <property type="project" value="InterPro"/>
</dbReference>
<dbReference type="InterPro" id="IPR000182">
    <property type="entry name" value="GNAT_dom"/>
</dbReference>
<keyword evidence="2" id="KW-0012">Acyltransferase</keyword>
<name>A0A7G6X5I6_9ACTN</name>
<feature type="domain" description="N-acetyltransferase" evidence="3">
    <location>
        <begin position="1"/>
        <end position="155"/>
    </location>
</feature>
<feature type="domain" description="N-acetyltransferase" evidence="3">
    <location>
        <begin position="152"/>
        <end position="296"/>
    </location>
</feature>
<dbReference type="EMBL" id="CP043661">
    <property type="protein sequence ID" value="QNE21501.1"/>
    <property type="molecule type" value="Genomic_DNA"/>
</dbReference>
<accession>A0A7G6X5I6</accession>
<reference evidence="4 5" key="2">
    <citation type="journal article" date="2020" name="Microbiol. Resour. Announc.">
        <title>Antarctic desert soil bacteria exhibit high novel natural product potential, evaluated through long-read genome sequencing and comparative genomics.</title>
        <authorList>
            <person name="Benaud N."/>
            <person name="Edwards R.J."/>
            <person name="Amos T.G."/>
            <person name="D'Agostino P.M."/>
            <person name="Gutierrez-Chavez C."/>
            <person name="Montgomery K."/>
            <person name="Nicetic I."/>
            <person name="Ferrari B.C."/>
        </authorList>
    </citation>
    <scope>NUCLEOTIDE SEQUENCE [LARGE SCALE GENOMIC DNA]</scope>
    <source>
        <strain evidence="4 5">SPB151</strain>
    </source>
</reference>
<evidence type="ECO:0000259" key="3">
    <source>
        <dbReference type="PROSITE" id="PS51186"/>
    </source>
</evidence>
<dbReference type="PANTHER" id="PTHR43877">
    <property type="entry name" value="AMINOALKYLPHOSPHONATE N-ACETYLTRANSFERASE-RELATED-RELATED"/>
    <property type="match status" value="1"/>
</dbReference>
<dbReference type="InterPro" id="IPR016181">
    <property type="entry name" value="Acyl_CoA_acyltransferase"/>
</dbReference>
<dbReference type="PANTHER" id="PTHR43877:SF1">
    <property type="entry name" value="ACETYLTRANSFERASE"/>
    <property type="match status" value="1"/>
</dbReference>
<evidence type="ECO:0000256" key="2">
    <source>
        <dbReference type="ARBA" id="ARBA00023315"/>
    </source>
</evidence>
<dbReference type="InterPro" id="IPR050832">
    <property type="entry name" value="Bact_Acetyltransf"/>
</dbReference>
<protein>
    <submittedName>
        <fullName evidence="4">GNAT family N-acetyltransferase</fullName>
    </submittedName>
</protein>
<reference evidence="5" key="1">
    <citation type="submission" date="2019-09" db="EMBL/GenBank/DDBJ databases">
        <title>Antimicrobial potential of Antarctic Bacteria.</title>
        <authorList>
            <person name="Benaud N."/>
            <person name="Edwards R.J."/>
            <person name="Ferrari B.C."/>
        </authorList>
    </citation>
    <scope>NUCLEOTIDE SEQUENCE [LARGE SCALE GENOMIC DNA]</scope>
    <source>
        <strain evidence="5">SPB151</strain>
    </source>
</reference>
<evidence type="ECO:0000313" key="5">
    <source>
        <dbReference type="Proteomes" id="UP000515563"/>
    </source>
</evidence>